<name>A0ABM7SMX0_9HELI</name>
<gene>
    <name evidence="1" type="ORF">NHP190012_05440</name>
</gene>
<reference evidence="1 2" key="1">
    <citation type="submission" date="2021-07" db="EMBL/GenBank/DDBJ databases">
        <title>Novel Helicobacter sp. Isolated from a cat.</title>
        <authorList>
            <person name="Rimbara E."/>
            <person name="Suzuki M."/>
        </authorList>
    </citation>
    <scope>NUCLEOTIDE SEQUENCE [LARGE SCALE GENOMIC DNA]</scope>
    <source>
        <strain evidence="2">NHP19-012</strain>
    </source>
</reference>
<proteinExistence type="predicted"/>
<protein>
    <submittedName>
        <fullName evidence="1">Uncharacterized protein</fullName>
    </submittedName>
</protein>
<evidence type="ECO:0000313" key="2">
    <source>
        <dbReference type="Proteomes" id="UP000826146"/>
    </source>
</evidence>
<organism evidence="1 2">
    <name type="scientific">Helicobacter gastrofelis</name>
    <dbReference type="NCBI Taxonomy" id="2849642"/>
    <lineage>
        <taxon>Bacteria</taxon>
        <taxon>Pseudomonadati</taxon>
        <taxon>Campylobacterota</taxon>
        <taxon>Epsilonproteobacteria</taxon>
        <taxon>Campylobacterales</taxon>
        <taxon>Helicobacteraceae</taxon>
        <taxon>Helicobacter</taxon>
    </lineage>
</organism>
<accession>A0ABM7SMX0</accession>
<sequence>MRRRKIQNKVAKKTYVKNVYCIRIYCIRIDYNVGHEVYGKSASFTHPMLVLKMLLLDCF</sequence>
<dbReference type="Proteomes" id="UP000826146">
    <property type="component" value="Chromosome"/>
</dbReference>
<evidence type="ECO:0000313" key="1">
    <source>
        <dbReference type="EMBL" id="BCZ18902.1"/>
    </source>
</evidence>
<keyword evidence="2" id="KW-1185">Reference proteome</keyword>
<dbReference type="EMBL" id="AP024819">
    <property type="protein sequence ID" value="BCZ18902.1"/>
    <property type="molecule type" value="Genomic_DNA"/>
</dbReference>